<name>A0A1B3B1C2_9CAUD</name>
<accession>A0A1B3B1C2</accession>
<evidence type="ECO:0000256" key="1">
    <source>
        <dbReference type="SAM" id="Coils"/>
    </source>
</evidence>
<keyword evidence="1" id="KW-0175">Coiled coil</keyword>
<dbReference type="GeneID" id="29078292"/>
<sequence>MAESNSREVFFLKQVANQKYNKDFAVNMVQVNNTLKSISKYLIVMQQGIDDLNRDILEQIQDFISELIIIFNGGDFSELGLDFGHLKYVFRAIGAFFGFGQGLTGTGAMAKNFFEQFLAPFQWFGDAVGNAVDTVIDFILGLLSWIPGVGNARQKLANALNTTRDTAVAAQESNQELTNKVWEGATAQQAEGSMTEQQVRDAVAAMKAKSEALRRENELRYSSAVPNWQGLVPGGDVTCDLNTVSVRDNWRVDVDGQTADGGGFPGHFHGSGTFEAVINLGIPQSCMTSASGSNRSGPFAATRARSDASRNVLTFMARAIGSVTEAYASLWTYDEDNDRWMCVSVSSNFISQVPGIAEYGWVDAVLQQEYTPGVGDNIAVMWTSVGTGQLAIASSFGASDSSDQFSIPAYHSVPYGTRCHVTLSGQPVPGTTVSLPQNAGWKSGRTPFCQIAPNLGQTVEPTPQYWFDDFNAADPSAYNFSSGAKISSQGDFRYNGSSDGLQYLIYRGQMATPHHRIEATAKNHVGREMFMRLGCTPNGTSGVNMVIRGDSETTTELVLFTVSGSDASSLTERKRLTGIPKTSYDRWAIEFDEPNSTYVIEKNNQFVTSWADPGNLALRGKGKRTGGLGVARVLFASAGQWDDLFIHDVIPEGE</sequence>
<feature type="coiled-coil region" evidence="1">
    <location>
        <begin position="160"/>
        <end position="216"/>
    </location>
</feature>
<dbReference type="KEGG" id="vg:29078292"/>
<dbReference type="OrthoDB" id="1551at10239"/>
<protein>
    <submittedName>
        <fullName evidence="2">Minor tail protein</fullName>
    </submittedName>
</protein>
<dbReference type="Proteomes" id="UP000204083">
    <property type="component" value="Segment"/>
</dbReference>
<dbReference type="RefSeq" id="YP_009277764.1">
    <property type="nucleotide sequence ID" value="NC_031001.1"/>
</dbReference>
<organism evidence="2 3">
    <name type="scientific">Gordonia phage Terapin</name>
    <dbReference type="NCBI Taxonomy" id="1887654"/>
    <lineage>
        <taxon>Viruses</taxon>
        <taxon>Duplodnaviria</taxon>
        <taxon>Heunggongvirae</taxon>
        <taxon>Uroviricota</taxon>
        <taxon>Caudoviricetes</taxon>
        <taxon>Terapinvirus</taxon>
        <taxon>Terapinvirus terapin</taxon>
    </lineage>
</organism>
<keyword evidence="3" id="KW-1185">Reference proteome</keyword>
<proteinExistence type="predicted"/>
<evidence type="ECO:0000313" key="2">
    <source>
        <dbReference type="EMBL" id="AOE44837.1"/>
    </source>
</evidence>
<reference evidence="2 3" key="1">
    <citation type="submission" date="2016-07" db="EMBL/GenBank/DDBJ databases">
        <authorList>
            <person name="Montgomery M.T."/>
            <person name="Pope W.H."/>
            <person name="Garlena R.A."/>
            <person name="Russell D.A."/>
            <person name="Jacobs-Sera D."/>
            <person name="Hendrix R.W."/>
            <person name="Hatfull G.F."/>
        </authorList>
    </citation>
    <scope>NUCLEOTIDE SEQUENCE [LARGE SCALE GENOMIC DNA]</scope>
</reference>
<evidence type="ECO:0000313" key="3">
    <source>
        <dbReference type="Proteomes" id="UP000204083"/>
    </source>
</evidence>
<dbReference type="EMBL" id="KX557285">
    <property type="protein sequence ID" value="AOE44837.1"/>
    <property type="molecule type" value="Genomic_DNA"/>
</dbReference>
<gene>
    <name evidence="2" type="primary">25</name>
    <name evidence="2" type="ORF">SEA_TERAPIN_25</name>
</gene>